<feature type="compositionally biased region" description="Basic and acidic residues" evidence="1">
    <location>
        <begin position="1"/>
        <end position="10"/>
    </location>
</feature>
<gene>
    <name evidence="4" type="ORF">GCM10008967_25950</name>
</gene>
<dbReference type="Gene3D" id="3.30.70.1070">
    <property type="entry name" value="Sporulation related repeat"/>
    <property type="match status" value="1"/>
</dbReference>
<feature type="domain" description="SPOR" evidence="3">
    <location>
        <begin position="149"/>
        <end position="228"/>
    </location>
</feature>
<dbReference type="PROSITE" id="PS51724">
    <property type="entry name" value="SPOR"/>
    <property type="match status" value="1"/>
</dbReference>
<keyword evidence="2" id="KW-0812">Transmembrane</keyword>
<evidence type="ECO:0000259" key="3">
    <source>
        <dbReference type="PROSITE" id="PS51724"/>
    </source>
</evidence>
<keyword evidence="2" id="KW-0472">Membrane</keyword>
<evidence type="ECO:0000256" key="2">
    <source>
        <dbReference type="SAM" id="Phobius"/>
    </source>
</evidence>
<sequence length="333" mass="36047">MREEPNKDGQIKIMLNDKQTSYKEERKTQAKDLLENVKLETAATSEEADADFDWILPEVEPEPKTFKQATGIKQKGGRKKTSPSSRNVFHTFGSLIFSIAFAVGLGIAFGLILLKFISVEEAPAVVQANNPTPQTEQPSNNGSLGSALLPSFTSYVIQGGIFSSKESANTLVGQLNEKSIPSEVVLMEDGNYYVFLGLASNEQEAKRIAEIYKGQGVEVYAKALTLNEMTIEQLDSTSAAVFNQGATIMPTLVDVAGKVALGQSVPQDTLSTITGVANSFNEVTVQEPIVQTVTQIILQSSGALQNYAQTNNMSQANAIQDALLSYIKLNIEK</sequence>
<dbReference type="InterPro" id="IPR007730">
    <property type="entry name" value="SPOR-like_dom"/>
</dbReference>
<evidence type="ECO:0000313" key="5">
    <source>
        <dbReference type="Proteomes" id="UP001500782"/>
    </source>
</evidence>
<dbReference type="EMBL" id="BAAADJ010000023">
    <property type="protein sequence ID" value="GAA0334000.1"/>
    <property type="molecule type" value="Genomic_DNA"/>
</dbReference>
<comment type="caution">
    <text evidence="4">The sequence shown here is derived from an EMBL/GenBank/DDBJ whole genome shotgun (WGS) entry which is preliminary data.</text>
</comment>
<dbReference type="Proteomes" id="UP001500782">
    <property type="component" value="Unassembled WGS sequence"/>
</dbReference>
<evidence type="ECO:0000256" key="1">
    <source>
        <dbReference type="SAM" id="MobiDB-lite"/>
    </source>
</evidence>
<reference evidence="5" key="1">
    <citation type="journal article" date="2019" name="Int. J. Syst. Evol. Microbiol.">
        <title>The Global Catalogue of Microorganisms (GCM) 10K type strain sequencing project: providing services to taxonomists for standard genome sequencing and annotation.</title>
        <authorList>
            <consortium name="The Broad Institute Genomics Platform"/>
            <consortium name="The Broad Institute Genome Sequencing Center for Infectious Disease"/>
            <person name="Wu L."/>
            <person name="Ma J."/>
        </authorList>
    </citation>
    <scope>NUCLEOTIDE SEQUENCE [LARGE SCALE GENOMIC DNA]</scope>
    <source>
        <strain evidence="5">JCM 9731</strain>
    </source>
</reference>
<organism evidence="4 5">
    <name type="scientific">Bacillus carboniphilus</name>
    <dbReference type="NCBI Taxonomy" id="86663"/>
    <lineage>
        <taxon>Bacteria</taxon>
        <taxon>Bacillati</taxon>
        <taxon>Bacillota</taxon>
        <taxon>Bacilli</taxon>
        <taxon>Bacillales</taxon>
        <taxon>Bacillaceae</taxon>
        <taxon>Bacillus</taxon>
    </lineage>
</organism>
<dbReference type="InterPro" id="IPR036680">
    <property type="entry name" value="SPOR-like_sf"/>
</dbReference>
<accession>A0ABP3G2R7</accession>
<protein>
    <recommendedName>
        <fullName evidence="3">SPOR domain-containing protein</fullName>
    </recommendedName>
</protein>
<dbReference type="RefSeq" id="WP_343799704.1">
    <property type="nucleotide sequence ID" value="NZ_BAAADJ010000023.1"/>
</dbReference>
<dbReference type="Pfam" id="PF05036">
    <property type="entry name" value="SPOR"/>
    <property type="match status" value="1"/>
</dbReference>
<proteinExistence type="predicted"/>
<feature type="transmembrane region" description="Helical" evidence="2">
    <location>
        <begin position="88"/>
        <end position="114"/>
    </location>
</feature>
<keyword evidence="2" id="KW-1133">Transmembrane helix</keyword>
<dbReference type="SUPFAM" id="SSF110997">
    <property type="entry name" value="Sporulation related repeat"/>
    <property type="match status" value="1"/>
</dbReference>
<feature type="region of interest" description="Disordered" evidence="1">
    <location>
        <begin position="1"/>
        <end position="27"/>
    </location>
</feature>
<keyword evidence="5" id="KW-1185">Reference proteome</keyword>
<evidence type="ECO:0000313" key="4">
    <source>
        <dbReference type="EMBL" id="GAA0334000.1"/>
    </source>
</evidence>
<name>A0ABP3G2R7_9BACI</name>